<reference evidence="7 8" key="1">
    <citation type="submission" date="2020-04" db="EMBL/GenBank/DDBJ databases">
        <title>Perkinsus olseni comparative genomics.</title>
        <authorList>
            <person name="Bogema D.R."/>
        </authorList>
    </citation>
    <scope>NUCLEOTIDE SEQUENCE [LARGE SCALE GENOMIC DNA]</scope>
    <source>
        <strain evidence="6">ATCC PRA-205</strain>
        <strain evidence="5 7">ATCC PRA-207</strain>
    </source>
</reference>
<evidence type="ECO:0000256" key="1">
    <source>
        <dbReference type="ARBA" id="ARBA00007905"/>
    </source>
</evidence>
<gene>
    <name evidence="6" type="ORF">FOZ62_013370</name>
    <name evidence="5" type="ORF">FOZ63_010134</name>
</gene>
<protein>
    <recommendedName>
        <fullName evidence="4">NADP-dependent oxidoreductase domain-containing protein</fullName>
    </recommendedName>
</protein>
<feature type="non-terminal residue" evidence="5">
    <location>
        <position position="1"/>
    </location>
</feature>
<keyword evidence="7" id="KW-1185">Reference proteome</keyword>
<evidence type="ECO:0000313" key="7">
    <source>
        <dbReference type="Proteomes" id="UP000553632"/>
    </source>
</evidence>
<dbReference type="EMBL" id="JABANO010040017">
    <property type="protein sequence ID" value="KAF4687933.1"/>
    <property type="molecule type" value="Genomic_DNA"/>
</dbReference>
<name>A0A7J6NVP1_PEROL</name>
<evidence type="ECO:0000259" key="4">
    <source>
        <dbReference type="Pfam" id="PF00248"/>
    </source>
</evidence>
<comment type="similarity">
    <text evidence="1">Belongs to the aldo/keto reductase family.</text>
</comment>
<evidence type="ECO:0000256" key="3">
    <source>
        <dbReference type="ARBA" id="ARBA00023002"/>
    </source>
</evidence>
<sequence length="169" mass="19120">GLVRAIGMSNFTIEDYEELMASPGVTIEPVVNQIEINPLIYRKKTIDYFQSKGITLLSWRGLGKAGDLFKDPRITKISQQLDVTPSQVIGRWLIQHHIVHIPKSQNVDRMANNRDLFSFTLDEGQMGAMDSFGLSTDVINKFKQDYMSTTVKDTPLSASDDARQTFTYE</sequence>
<dbReference type="Pfam" id="PF00248">
    <property type="entry name" value="Aldo_ket_red"/>
    <property type="match status" value="1"/>
</dbReference>
<dbReference type="InterPro" id="IPR036812">
    <property type="entry name" value="NAD(P)_OxRdtase_dom_sf"/>
</dbReference>
<dbReference type="Proteomes" id="UP000574390">
    <property type="component" value="Unassembled WGS sequence"/>
</dbReference>
<proteinExistence type="inferred from homology"/>
<comment type="caution">
    <text evidence="5">The sequence shown here is derived from an EMBL/GenBank/DDBJ whole genome shotgun (WGS) entry which is preliminary data.</text>
</comment>
<dbReference type="Gene3D" id="3.20.20.100">
    <property type="entry name" value="NADP-dependent oxidoreductase domain"/>
    <property type="match status" value="1"/>
</dbReference>
<accession>A0A7J6NVP1</accession>
<keyword evidence="3" id="KW-0560">Oxidoreductase</keyword>
<dbReference type="EMBL" id="JABANM010005038">
    <property type="protein sequence ID" value="KAF4748289.1"/>
    <property type="molecule type" value="Genomic_DNA"/>
</dbReference>
<evidence type="ECO:0000313" key="6">
    <source>
        <dbReference type="EMBL" id="KAF4748289.1"/>
    </source>
</evidence>
<organism evidence="5 7">
    <name type="scientific">Perkinsus olseni</name>
    <name type="common">Perkinsus atlanticus</name>
    <dbReference type="NCBI Taxonomy" id="32597"/>
    <lineage>
        <taxon>Eukaryota</taxon>
        <taxon>Sar</taxon>
        <taxon>Alveolata</taxon>
        <taxon>Perkinsozoa</taxon>
        <taxon>Perkinsea</taxon>
        <taxon>Perkinsida</taxon>
        <taxon>Perkinsidae</taxon>
        <taxon>Perkinsus</taxon>
    </lineage>
</organism>
<dbReference type="PRINTS" id="PR00069">
    <property type="entry name" value="ALDKETRDTASE"/>
</dbReference>
<keyword evidence="2" id="KW-0521">NADP</keyword>
<evidence type="ECO:0000256" key="2">
    <source>
        <dbReference type="ARBA" id="ARBA00022857"/>
    </source>
</evidence>
<dbReference type="AlphaFoldDB" id="A0A7J6NVP1"/>
<feature type="domain" description="NADP-dependent oxidoreductase" evidence="4">
    <location>
        <begin position="1"/>
        <end position="132"/>
    </location>
</feature>
<dbReference type="PANTHER" id="PTHR43827">
    <property type="entry name" value="2,5-DIKETO-D-GLUCONIC ACID REDUCTASE"/>
    <property type="match status" value="1"/>
</dbReference>
<dbReference type="InterPro" id="IPR020471">
    <property type="entry name" value="AKR"/>
</dbReference>
<dbReference type="GO" id="GO:0016616">
    <property type="term" value="F:oxidoreductase activity, acting on the CH-OH group of donors, NAD or NADP as acceptor"/>
    <property type="evidence" value="ECO:0007669"/>
    <property type="project" value="UniProtKB-ARBA"/>
</dbReference>
<dbReference type="SUPFAM" id="SSF51430">
    <property type="entry name" value="NAD(P)-linked oxidoreductase"/>
    <property type="match status" value="1"/>
</dbReference>
<evidence type="ECO:0000313" key="8">
    <source>
        <dbReference type="Proteomes" id="UP000574390"/>
    </source>
</evidence>
<dbReference type="PANTHER" id="PTHR43827:SF3">
    <property type="entry name" value="NADP-DEPENDENT OXIDOREDUCTASE DOMAIN-CONTAINING PROTEIN"/>
    <property type="match status" value="1"/>
</dbReference>
<dbReference type="Proteomes" id="UP000553632">
    <property type="component" value="Unassembled WGS sequence"/>
</dbReference>
<dbReference type="InterPro" id="IPR023210">
    <property type="entry name" value="NADP_OxRdtase_dom"/>
</dbReference>
<evidence type="ECO:0000313" key="5">
    <source>
        <dbReference type="EMBL" id="KAF4687933.1"/>
    </source>
</evidence>